<evidence type="ECO:0000313" key="9">
    <source>
        <dbReference type="Proteomes" id="UP000824082"/>
    </source>
</evidence>
<dbReference type="InterPro" id="IPR015797">
    <property type="entry name" value="NUDIX_hydrolase-like_dom_sf"/>
</dbReference>
<dbReference type="PANTHER" id="PTHR21340">
    <property type="entry name" value="DIADENOSINE 5,5-P1,P4-TETRAPHOSPHATE PYROPHOSPHOHYDROLASE MUTT"/>
    <property type="match status" value="1"/>
</dbReference>
<comment type="caution">
    <text evidence="8">The sequence shown here is derived from an EMBL/GenBank/DDBJ whole genome shotgun (WGS) entry which is preliminary data.</text>
</comment>
<dbReference type="Proteomes" id="UP000824082">
    <property type="component" value="Unassembled WGS sequence"/>
</dbReference>
<proteinExistence type="inferred from homology"/>
<evidence type="ECO:0000256" key="2">
    <source>
        <dbReference type="ARBA" id="ARBA00018911"/>
    </source>
</evidence>
<dbReference type="PANTHER" id="PTHR21340:SF0">
    <property type="entry name" value="BIS(5'-NUCLEOSYL)-TETRAPHOSPHATASE [ASYMMETRICAL]"/>
    <property type="match status" value="1"/>
</dbReference>
<organism evidence="8 9">
    <name type="scientific">Candidatus Egerieicola faecale</name>
    <dbReference type="NCBI Taxonomy" id="2840774"/>
    <lineage>
        <taxon>Bacteria</taxon>
        <taxon>Bacillati</taxon>
        <taxon>Bacillota</taxon>
        <taxon>Clostridia</taxon>
        <taxon>Eubacteriales</taxon>
        <taxon>Oscillospiraceae</taxon>
        <taxon>Oscillospiraceae incertae sedis</taxon>
        <taxon>Candidatus Egerieicola</taxon>
    </lineage>
</organism>
<dbReference type="InterPro" id="IPR003565">
    <property type="entry name" value="Tetra_PHTase"/>
</dbReference>
<dbReference type="PRINTS" id="PR00502">
    <property type="entry name" value="NUDIXFAMILY"/>
</dbReference>
<dbReference type="Pfam" id="PF00293">
    <property type="entry name" value="NUDIX"/>
    <property type="match status" value="1"/>
</dbReference>
<dbReference type="PROSITE" id="PS00893">
    <property type="entry name" value="NUDIX_BOX"/>
    <property type="match status" value="1"/>
</dbReference>
<dbReference type="CDD" id="cd03428">
    <property type="entry name" value="NUDIX_Ap4A_Nudt2"/>
    <property type="match status" value="1"/>
</dbReference>
<evidence type="ECO:0000256" key="3">
    <source>
        <dbReference type="ARBA" id="ARBA00022741"/>
    </source>
</evidence>
<dbReference type="Gene3D" id="3.90.79.10">
    <property type="entry name" value="Nucleoside Triphosphate Pyrophosphohydrolase"/>
    <property type="match status" value="1"/>
</dbReference>
<accession>A0A9D1ISQ3</accession>
<dbReference type="SUPFAM" id="SSF55811">
    <property type="entry name" value="Nudix"/>
    <property type="match status" value="1"/>
</dbReference>
<keyword evidence="3" id="KW-0547">Nucleotide-binding</keyword>
<dbReference type="InterPro" id="IPR020084">
    <property type="entry name" value="NUDIX_hydrolase_CS"/>
</dbReference>
<evidence type="ECO:0000256" key="6">
    <source>
        <dbReference type="RuleBase" id="RU003476"/>
    </source>
</evidence>
<dbReference type="GO" id="GO:0006167">
    <property type="term" value="P:AMP biosynthetic process"/>
    <property type="evidence" value="ECO:0007669"/>
    <property type="project" value="TreeGrafter"/>
</dbReference>
<name>A0A9D1ISQ3_9FIRM</name>
<dbReference type="GO" id="GO:0000166">
    <property type="term" value="F:nucleotide binding"/>
    <property type="evidence" value="ECO:0007669"/>
    <property type="project" value="UniProtKB-KW"/>
</dbReference>
<dbReference type="GO" id="GO:0004081">
    <property type="term" value="F:bis(5'-nucleosyl)-tetraphosphatase (asymmetrical) activity"/>
    <property type="evidence" value="ECO:0007669"/>
    <property type="project" value="TreeGrafter"/>
</dbReference>
<keyword evidence="4 6" id="KW-0378">Hydrolase</keyword>
<dbReference type="PROSITE" id="PS51462">
    <property type="entry name" value="NUDIX"/>
    <property type="match status" value="1"/>
</dbReference>
<dbReference type="InterPro" id="IPR051325">
    <property type="entry name" value="Nudix_hydrolase_domain"/>
</dbReference>
<reference evidence="8" key="1">
    <citation type="submission" date="2020-10" db="EMBL/GenBank/DDBJ databases">
        <authorList>
            <person name="Gilroy R."/>
        </authorList>
    </citation>
    <scope>NUCLEOTIDE SEQUENCE</scope>
    <source>
        <strain evidence="8">4509</strain>
    </source>
</reference>
<dbReference type="InterPro" id="IPR000086">
    <property type="entry name" value="NUDIX_hydrolase_dom"/>
</dbReference>
<dbReference type="EMBL" id="DVMX01000115">
    <property type="protein sequence ID" value="HIU42076.1"/>
    <property type="molecule type" value="Genomic_DNA"/>
</dbReference>
<feature type="domain" description="Nudix hydrolase" evidence="7">
    <location>
        <begin position="2"/>
        <end position="131"/>
    </location>
</feature>
<evidence type="ECO:0000259" key="7">
    <source>
        <dbReference type="PROSITE" id="PS51462"/>
    </source>
</evidence>
<dbReference type="AlphaFoldDB" id="A0A9D1ISQ3"/>
<sequence length="137" mass="15891">MEQEKSCGAVIFRKHHGNTELLLIKHTNGGHWSFPKGHVEPGETEAQTALREVREETGLEVQIDTSFREVVSYSPRKDTIKNVVYFLAWVKSKEIRPQPEEVSQVKWVEISLAPKWLNYDNDRQLVSRVKAIIKKCY</sequence>
<evidence type="ECO:0000256" key="4">
    <source>
        <dbReference type="ARBA" id="ARBA00022801"/>
    </source>
</evidence>
<dbReference type="InterPro" id="IPR020476">
    <property type="entry name" value="Nudix_hydrolase"/>
</dbReference>
<reference evidence="8" key="2">
    <citation type="journal article" date="2021" name="PeerJ">
        <title>Extensive microbial diversity within the chicken gut microbiome revealed by metagenomics and culture.</title>
        <authorList>
            <person name="Gilroy R."/>
            <person name="Ravi A."/>
            <person name="Getino M."/>
            <person name="Pursley I."/>
            <person name="Horton D.L."/>
            <person name="Alikhan N.F."/>
            <person name="Baker D."/>
            <person name="Gharbi K."/>
            <person name="Hall N."/>
            <person name="Watson M."/>
            <person name="Adriaenssens E.M."/>
            <person name="Foster-Nyarko E."/>
            <person name="Jarju S."/>
            <person name="Secka A."/>
            <person name="Antonio M."/>
            <person name="Oren A."/>
            <person name="Chaudhuri R.R."/>
            <person name="La Ragione R."/>
            <person name="Hildebrand F."/>
            <person name="Pallen M.J."/>
        </authorList>
    </citation>
    <scope>NUCLEOTIDE SEQUENCE</scope>
    <source>
        <strain evidence="8">4509</strain>
    </source>
</reference>
<comment type="similarity">
    <text evidence="1 6">Belongs to the Nudix hydrolase family.</text>
</comment>
<evidence type="ECO:0000313" key="8">
    <source>
        <dbReference type="EMBL" id="HIU42076.1"/>
    </source>
</evidence>
<gene>
    <name evidence="8" type="ORF">IAD19_05935</name>
</gene>
<dbReference type="GO" id="GO:0006754">
    <property type="term" value="P:ATP biosynthetic process"/>
    <property type="evidence" value="ECO:0007669"/>
    <property type="project" value="TreeGrafter"/>
</dbReference>
<evidence type="ECO:0000256" key="5">
    <source>
        <dbReference type="ARBA" id="ARBA00032644"/>
    </source>
</evidence>
<evidence type="ECO:0000256" key="1">
    <source>
        <dbReference type="ARBA" id="ARBA00005582"/>
    </source>
</evidence>
<protein>
    <recommendedName>
        <fullName evidence="2">Bis(5'-nucleosyl)-tetraphosphatase [asymmetrical]</fullName>
    </recommendedName>
    <alternativeName>
        <fullName evidence="5">Diadenosine 5',5'''-P1,P4-tetraphosphate asymmetrical hydrolase</fullName>
    </alternativeName>
</protein>